<gene>
    <name evidence="1" type="ORF">M408DRAFT_173060</name>
</gene>
<reference evidence="1 2" key="1">
    <citation type="submission" date="2014-04" db="EMBL/GenBank/DDBJ databases">
        <authorList>
            <consortium name="DOE Joint Genome Institute"/>
            <person name="Kuo A."/>
            <person name="Zuccaro A."/>
            <person name="Kohler A."/>
            <person name="Nagy L.G."/>
            <person name="Floudas D."/>
            <person name="Copeland A."/>
            <person name="Barry K.W."/>
            <person name="Cichocki N."/>
            <person name="Veneault-Fourrey C."/>
            <person name="LaButti K."/>
            <person name="Lindquist E.A."/>
            <person name="Lipzen A."/>
            <person name="Lundell T."/>
            <person name="Morin E."/>
            <person name="Murat C."/>
            <person name="Sun H."/>
            <person name="Tunlid A."/>
            <person name="Henrissat B."/>
            <person name="Grigoriev I.V."/>
            <person name="Hibbett D.S."/>
            <person name="Martin F."/>
            <person name="Nordberg H.P."/>
            <person name="Cantor M.N."/>
            <person name="Hua S.X."/>
        </authorList>
    </citation>
    <scope>NUCLEOTIDE SEQUENCE [LARGE SCALE GENOMIC DNA]</scope>
    <source>
        <strain evidence="1 2">MAFF 305830</strain>
    </source>
</reference>
<proteinExistence type="predicted"/>
<organism evidence="1 2">
    <name type="scientific">Serendipita vermifera MAFF 305830</name>
    <dbReference type="NCBI Taxonomy" id="933852"/>
    <lineage>
        <taxon>Eukaryota</taxon>
        <taxon>Fungi</taxon>
        <taxon>Dikarya</taxon>
        <taxon>Basidiomycota</taxon>
        <taxon>Agaricomycotina</taxon>
        <taxon>Agaricomycetes</taxon>
        <taxon>Sebacinales</taxon>
        <taxon>Serendipitaceae</taxon>
        <taxon>Serendipita</taxon>
    </lineage>
</organism>
<keyword evidence="2" id="KW-1185">Reference proteome</keyword>
<protein>
    <submittedName>
        <fullName evidence="1">Uncharacterized protein</fullName>
    </submittedName>
</protein>
<dbReference type="Proteomes" id="UP000054097">
    <property type="component" value="Unassembled WGS sequence"/>
</dbReference>
<reference evidence="2" key="2">
    <citation type="submission" date="2015-01" db="EMBL/GenBank/DDBJ databases">
        <title>Evolutionary Origins and Diversification of the Mycorrhizal Mutualists.</title>
        <authorList>
            <consortium name="DOE Joint Genome Institute"/>
            <consortium name="Mycorrhizal Genomics Consortium"/>
            <person name="Kohler A."/>
            <person name="Kuo A."/>
            <person name="Nagy L.G."/>
            <person name="Floudas D."/>
            <person name="Copeland A."/>
            <person name="Barry K.W."/>
            <person name="Cichocki N."/>
            <person name="Veneault-Fourrey C."/>
            <person name="LaButti K."/>
            <person name="Lindquist E.A."/>
            <person name="Lipzen A."/>
            <person name="Lundell T."/>
            <person name="Morin E."/>
            <person name="Murat C."/>
            <person name="Riley R."/>
            <person name="Ohm R."/>
            <person name="Sun H."/>
            <person name="Tunlid A."/>
            <person name="Henrissat B."/>
            <person name="Grigoriev I.V."/>
            <person name="Hibbett D.S."/>
            <person name="Martin F."/>
        </authorList>
    </citation>
    <scope>NUCLEOTIDE SEQUENCE [LARGE SCALE GENOMIC DNA]</scope>
    <source>
        <strain evidence="2">MAFF 305830</strain>
    </source>
</reference>
<evidence type="ECO:0000313" key="2">
    <source>
        <dbReference type="Proteomes" id="UP000054097"/>
    </source>
</evidence>
<dbReference type="EMBL" id="KN824301">
    <property type="protein sequence ID" value="KIM27052.1"/>
    <property type="molecule type" value="Genomic_DNA"/>
</dbReference>
<dbReference type="AlphaFoldDB" id="A0A0C2XDA9"/>
<sequence length="126" mass="14220">MIINFIIGAIHPGYVVEFQHLVACLNEEAEYIELSGEGHILLLACQLAGNEMTRERALKSDVHIPDFEEQRKEAHALHESFNLSLDIVAHWPKTAYHHLVPRIEFSPCGVDGASNDRVSIMNVFFP</sequence>
<dbReference type="HOGENOM" id="CLU_1982937_0_0_1"/>
<accession>A0A0C2XDA9</accession>
<evidence type="ECO:0000313" key="1">
    <source>
        <dbReference type="EMBL" id="KIM27052.1"/>
    </source>
</evidence>
<name>A0A0C2XDA9_SERVB</name>